<dbReference type="AlphaFoldDB" id="M5U344"/>
<feature type="region of interest" description="Disordered" evidence="1">
    <location>
        <begin position="32"/>
        <end position="52"/>
    </location>
</feature>
<comment type="caution">
    <text evidence="2">The sequence shown here is derived from an EMBL/GenBank/DDBJ whole genome shotgun (WGS) entry which is preliminary data.</text>
</comment>
<gene>
    <name evidence="2" type="ORF">RSSM_02702</name>
</gene>
<reference evidence="2 3" key="1">
    <citation type="journal article" date="2013" name="Mar. Genomics">
        <title>Expression of sulfatases in Rhodopirellula baltica and the diversity of sulfatases in the genus Rhodopirellula.</title>
        <authorList>
            <person name="Wegner C.E."/>
            <person name="Richter-Heitmann T."/>
            <person name="Klindworth A."/>
            <person name="Klockow C."/>
            <person name="Richter M."/>
            <person name="Achstetter T."/>
            <person name="Glockner F.O."/>
            <person name="Harder J."/>
        </authorList>
    </citation>
    <scope>NUCLEOTIDE SEQUENCE [LARGE SCALE GENOMIC DNA]</scope>
    <source>
        <strain evidence="2 3">SM41</strain>
    </source>
</reference>
<evidence type="ECO:0000256" key="1">
    <source>
        <dbReference type="SAM" id="MobiDB-lite"/>
    </source>
</evidence>
<evidence type="ECO:0000313" key="3">
    <source>
        <dbReference type="Proteomes" id="UP000011885"/>
    </source>
</evidence>
<dbReference type="PATRIC" id="fig|1263870.3.peg.2873"/>
<dbReference type="EMBL" id="ANOH01000189">
    <property type="protein sequence ID" value="EMI55870.1"/>
    <property type="molecule type" value="Genomic_DNA"/>
</dbReference>
<sequence>MALQFGSSTADPRAVDFRAEVLPFQTGSHWSTDSVRVERLRPPTERQAIRGK</sequence>
<evidence type="ECO:0000313" key="2">
    <source>
        <dbReference type="EMBL" id="EMI55870.1"/>
    </source>
</evidence>
<dbReference type="Proteomes" id="UP000011885">
    <property type="component" value="Unassembled WGS sequence"/>
</dbReference>
<name>M5U344_9BACT</name>
<feature type="compositionally biased region" description="Basic and acidic residues" evidence="1">
    <location>
        <begin position="35"/>
        <end position="52"/>
    </location>
</feature>
<proteinExistence type="predicted"/>
<organism evidence="2 3">
    <name type="scientific">Rhodopirellula sallentina SM41</name>
    <dbReference type="NCBI Taxonomy" id="1263870"/>
    <lineage>
        <taxon>Bacteria</taxon>
        <taxon>Pseudomonadati</taxon>
        <taxon>Planctomycetota</taxon>
        <taxon>Planctomycetia</taxon>
        <taxon>Pirellulales</taxon>
        <taxon>Pirellulaceae</taxon>
        <taxon>Rhodopirellula</taxon>
    </lineage>
</organism>
<keyword evidence="3" id="KW-1185">Reference proteome</keyword>
<protein>
    <submittedName>
        <fullName evidence="2">Uncharacterized protein</fullName>
    </submittedName>
</protein>
<accession>M5U344</accession>